<proteinExistence type="predicted"/>
<evidence type="ECO:0000313" key="1">
    <source>
        <dbReference type="EMBL" id="CAF4763532.1"/>
    </source>
</evidence>
<organism evidence="1 2">
    <name type="scientific">Rotaria magnacalcarata</name>
    <dbReference type="NCBI Taxonomy" id="392030"/>
    <lineage>
        <taxon>Eukaryota</taxon>
        <taxon>Metazoa</taxon>
        <taxon>Spiralia</taxon>
        <taxon>Gnathifera</taxon>
        <taxon>Rotifera</taxon>
        <taxon>Eurotatoria</taxon>
        <taxon>Bdelloidea</taxon>
        <taxon>Philodinida</taxon>
        <taxon>Philodinidae</taxon>
        <taxon>Rotaria</taxon>
    </lineage>
</organism>
<dbReference type="AlphaFoldDB" id="A0A8S3B214"/>
<feature type="non-terminal residue" evidence="1">
    <location>
        <position position="63"/>
    </location>
</feature>
<gene>
    <name evidence="1" type="ORF">GIL414_LOCUS45652</name>
</gene>
<protein>
    <submittedName>
        <fullName evidence="1">Uncharacterized protein</fullName>
    </submittedName>
</protein>
<sequence>IDTNAFVSPEKFAAFDQPFGLHTPLQSGVDTTPFVEPERFAQLEVKAPVPTKEDLEHMEPPRV</sequence>
<accession>A0A8S3B214</accession>
<comment type="caution">
    <text evidence="1">The sequence shown here is derived from an EMBL/GenBank/DDBJ whole genome shotgun (WGS) entry which is preliminary data.</text>
</comment>
<evidence type="ECO:0000313" key="2">
    <source>
        <dbReference type="Proteomes" id="UP000681720"/>
    </source>
</evidence>
<name>A0A8S3B214_9BILA</name>
<reference evidence="1" key="1">
    <citation type="submission" date="2021-02" db="EMBL/GenBank/DDBJ databases">
        <authorList>
            <person name="Nowell W R."/>
        </authorList>
    </citation>
    <scope>NUCLEOTIDE SEQUENCE</scope>
</reference>
<dbReference type="EMBL" id="CAJOBJ010141171">
    <property type="protein sequence ID" value="CAF4763532.1"/>
    <property type="molecule type" value="Genomic_DNA"/>
</dbReference>
<dbReference type="Proteomes" id="UP000681720">
    <property type="component" value="Unassembled WGS sequence"/>
</dbReference>
<feature type="non-terminal residue" evidence="1">
    <location>
        <position position="1"/>
    </location>
</feature>